<sequence length="232" mass="25825">MQPRSPPGPTPMSRWLHFASAQWRLKLAARPRPPWPTRAPIRCICCPRPPHGLPASASTTWSSTCRRWIVRMTAAASAPIARSGVSMWSLTGPQTLQPAAARPLPRWPTLVPSSPTESTGSRWALHPLLWTLPRRVRSSSTFRRRQALKRLSRRMRHGCGIDDAAPSPEMASDPWRASPRPSLSSCPWPPPPLSSPCMHSSPCTCAPSSACFRRAASMAFFRRIRIFLIRVS</sequence>
<dbReference type="AlphaFoldDB" id="A0A0L0DLG2"/>
<reference evidence="2 3" key="1">
    <citation type="submission" date="2010-05" db="EMBL/GenBank/DDBJ databases">
        <title>The Genome Sequence of Thecamonas trahens ATCC 50062.</title>
        <authorList>
            <consortium name="The Broad Institute Genome Sequencing Platform"/>
            <person name="Russ C."/>
            <person name="Cuomo C."/>
            <person name="Shea T."/>
            <person name="Young S.K."/>
            <person name="Zeng Q."/>
            <person name="Koehrsen M."/>
            <person name="Haas B."/>
            <person name="Borodovsky M."/>
            <person name="Guigo R."/>
            <person name="Alvarado L."/>
            <person name="Berlin A."/>
            <person name="Bochicchio J."/>
            <person name="Borenstein D."/>
            <person name="Chapman S."/>
            <person name="Chen Z."/>
            <person name="Freedman E."/>
            <person name="Gellesch M."/>
            <person name="Goldberg J."/>
            <person name="Griggs A."/>
            <person name="Gujja S."/>
            <person name="Heilman E."/>
            <person name="Heiman D."/>
            <person name="Hepburn T."/>
            <person name="Howarth C."/>
            <person name="Jen D."/>
            <person name="Larson L."/>
            <person name="Mehta T."/>
            <person name="Park D."/>
            <person name="Pearson M."/>
            <person name="Roberts A."/>
            <person name="Saif S."/>
            <person name="Shenoy N."/>
            <person name="Sisk P."/>
            <person name="Stolte C."/>
            <person name="Sykes S."/>
            <person name="Thomson T."/>
            <person name="Walk T."/>
            <person name="White J."/>
            <person name="Yandava C."/>
            <person name="Burger G."/>
            <person name="Gray M.W."/>
            <person name="Holland P.W.H."/>
            <person name="King N."/>
            <person name="Lang F.B.F."/>
            <person name="Roger A.J."/>
            <person name="Ruiz-Trillo I."/>
            <person name="Lander E."/>
            <person name="Nusbaum C."/>
        </authorList>
    </citation>
    <scope>NUCLEOTIDE SEQUENCE [LARGE SCALE GENOMIC DNA]</scope>
    <source>
        <strain evidence="2 3">ATCC 50062</strain>
    </source>
</reference>
<organism evidence="2 3">
    <name type="scientific">Thecamonas trahens ATCC 50062</name>
    <dbReference type="NCBI Taxonomy" id="461836"/>
    <lineage>
        <taxon>Eukaryota</taxon>
        <taxon>Apusozoa</taxon>
        <taxon>Apusomonadida</taxon>
        <taxon>Apusomonadidae</taxon>
        <taxon>Thecamonas</taxon>
    </lineage>
</organism>
<proteinExistence type="predicted"/>
<name>A0A0L0DLG2_THETB</name>
<keyword evidence="2" id="KW-0378">Hydrolase</keyword>
<keyword evidence="3" id="KW-1185">Reference proteome</keyword>
<evidence type="ECO:0000313" key="2">
    <source>
        <dbReference type="EMBL" id="KNC52233.1"/>
    </source>
</evidence>
<evidence type="ECO:0000313" key="3">
    <source>
        <dbReference type="Proteomes" id="UP000054408"/>
    </source>
</evidence>
<feature type="region of interest" description="Disordered" evidence="1">
    <location>
        <begin position="159"/>
        <end position="178"/>
    </location>
</feature>
<gene>
    <name evidence="2" type="ORF">AMSG_01062</name>
</gene>
<dbReference type="GO" id="GO:0016787">
    <property type="term" value="F:hydrolase activity"/>
    <property type="evidence" value="ECO:0007669"/>
    <property type="project" value="UniProtKB-KW"/>
</dbReference>
<dbReference type="Proteomes" id="UP000054408">
    <property type="component" value="Unassembled WGS sequence"/>
</dbReference>
<evidence type="ECO:0000256" key="1">
    <source>
        <dbReference type="SAM" id="MobiDB-lite"/>
    </source>
</evidence>
<dbReference type="GeneID" id="25560832"/>
<dbReference type="EMBL" id="GL349436">
    <property type="protein sequence ID" value="KNC52233.1"/>
    <property type="molecule type" value="Genomic_DNA"/>
</dbReference>
<protein>
    <submittedName>
        <fullName evidence="2">Metal-dependent hydrolase</fullName>
    </submittedName>
</protein>
<dbReference type="RefSeq" id="XP_013762235.1">
    <property type="nucleotide sequence ID" value="XM_013906781.1"/>
</dbReference>
<accession>A0A0L0DLG2</accession>